<dbReference type="PANTHER" id="PTHR43182:SF1">
    <property type="entry name" value="COBALT-PRECORRIN-7 C(5)-METHYLTRANSFERASE"/>
    <property type="match status" value="1"/>
</dbReference>
<dbReference type="Proteomes" id="UP000007954">
    <property type="component" value="Chromosome"/>
</dbReference>
<organism evidence="6 7">
    <name type="scientific">Haloquadratum walsbyi (strain DSM 16854 / JCM 12705 / C23)</name>
    <dbReference type="NCBI Taxonomy" id="768065"/>
    <lineage>
        <taxon>Archaea</taxon>
        <taxon>Methanobacteriati</taxon>
        <taxon>Methanobacteriota</taxon>
        <taxon>Stenosarchaea group</taxon>
        <taxon>Halobacteria</taxon>
        <taxon>Halobacteriales</taxon>
        <taxon>Haloferacaceae</taxon>
        <taxon>Haloquadratum</taxon>
    </lineage>
</organism>
<evidence type="ECO:0000256" key="3">
    <source>
        <dbReference type="ARBA" id="ARBA00022603"/>
    </source>
</evidence>
<sequence length="185" mass="19890">MTQITLPHDARAGPTKPEVRAITIQKLQLQPDDHFVDVGTCTGAISIEAAPYVTHVTAIERKSQRVTAAKKNIAANNQTETVSVEEAEAPDGLPRNADVLFLGGSRNFESVLDHAVETDVDRVVMNVSRVEPAGDAIEAFRERELLSAVLQVQVNDGYELAGATSFNANNPVYVIVGRRDAGGLT</sequence>
<proteinExistence type="predicted"/>
<dbReference type="SUPFAM" id="SSF53335">
    <property type="entry name" value="S-adenosyl-L-methionine-dependent methyltransferases"/>
    <property type="match status" value="1"/>
</dbReference>
<keyword evidence="2" id="KW-0169">Cobalamin biosynthesis</keyword>
<dbReference type="Gene3D" id="3.40.50.150">
    <property type="entry name" value="Vaccinia Virus protein VP39"/>
    <property type="match status" value="1"/>
</dbReference>
<dbReference type="KEGG" id="hwc:Hqrw_1974"/>
<dbReference type="GO" id="GO:0008276">
    <property type="term" value="F:protein methyltransferase activity"/>
    <property type="evidence" value="ECO:0007669"/>
    <property type="project" value="InterPro"/>
</dbReference>
<dbReference type="PANTHER" id="PTHR43182">
    <property type="entry name" value="COBALT-PRECORRIN-6B C(15)-METHYLTRANSFERASE (DECARBOXYLATING)"/>
    <property type="match status" value="1"/>
</dbReference>
<dbReference type="InterPro" id="IPR029063">
    <property type="entry name" value="SAM-dependent_MTases_sf"/>
</dbReference>
<dbReference type="GO" id="GO:0032259">
    <property type="term" value="P:methylation"/>
    <property type="evidence" value="ECO:0007669"/>
    <property type="project" value="UniProtKB-KW"/>
</dbReference>
<accession>G0LKC8</accession>
<dbReference type="EC" id="2.1.1.196" evidence="6"/>
<keyword evidence="5" id="KW-0949">S-adenosyl-L-methionine</keyword>
<dbReference type="InterPro" id="IPR050714">
    <property type="entry name" value="Cobalamin_biosynth_MTase"/>
</dbReference>
<dbReference type="GeneID" id="12446690"/>
<dbReference type="InterPro" id="IPR014008">
    <property type="entry name" value="Cbl_synth_MTase_CbiT"/>
</dbReference>
<evidence type="ECO:0000256" key="5">
    <source>
        <dbReference type="ARBA" id="ARBA00022691"/>
    </source>
</evidence>
<comment type="pathway">
    <text evidence="1">Cofactor biosynthesis; adenosylcobalamin biosynthesis.</text>
</comment>
<name>G0LKC8_HALWC</name>
<dbReference type="RefSeq" id="WP_014555640.1">
    <property type="nucleotide sequence ID" value="NC_017459.1"/>
</dbReference>
<gene>
    <name evidence="6" type="primary">cbiT</name>
    <name evidence="6" type="synonym">cobL2</name>
    <name evidence="6" type="ordered locus">Hqrw_1974</name>
</gene>
<dbReference type="AlphaFoldDB" id="G0LKC8"/>
<evidence type="ECO:0000256" key="1">
    <source>
        <dbReference type="ARBA" id="ARBA00004953"/>
    </source>
</evidence>
<reference evidence="6 7" key="1">
    <citation type="journal article" date="2011" name="PLoS ONE">
        <title>Haloquadratum walsbyi: limited diversity in a global pond.</title>
        <authorList>
            <person name="Dyall-Smith M."/>
            <person name="Pfeiffer F."/>
            <person name="Klee K."/>
            <person name="Palm P."/>
            <person name="Gross K."/>
            <person name="Schuster S.C."/>
            <person name="Rampp M."/>
            <person name="Oesterhelt D."/>
        </authorList>
    </citation>
    <scope>NUCLEOTIDE SEQUENCE [LARGE SCALE GENOMIC DNA]</scope>
    <source>
        <strain evidence="7">DSM 16854 / JCM 12705 / C23</strain>
    </source>
</reference>
<evidence type="ECO:0000313" key="7">
    <source>
        <dbReference type="Proteomes" id="UP000007954"/>
    </source>
</evidence>
<evidence type="ECO:0000256" key="2">
    <source>
        <dbReference type="ARBA" id="ARBA00022573"/>
    </source>
</evidence>
<dbReference type="EMBL" id="FR746099">
    <property type="protein sequence ID" value="CCC39886.1"/>
    <property type="molecule type" value="Genomic_DNA"/>
</dbReference>
<dbReference type="GO" id="GO:0009236">
    <property type="term" value="P:cobalamin biosynthetic process"/>
    <property type="evidence" value="ECO:0007669"/>
    <property type="project" value="UniProtKB-KW"/>
</dbReference>
<dbReference type="OrthoDB" id="6027at2157"/>
<evidence type="ECO:0000313" key="6">
    <source>
        <dbReference type="EMBL" id="CCC39886.1"/>
    </source>
</evidence>
<dbReference type="HOGENOM" id="CLU_094143_1_0_2"/>
<dbReference type="NCBIfam" id="TIGR02469">
    <property type="entry name" value="CbiT"/>
    <property type="match status" value="1"/>
</dbReference>
<dbReference type="Pfam" id="PF01135">
    <property type="entry name" value="PCMT"/>
    <property type="match status" value="1"/>
</dbReference>
<keyword evidence="3 6" id="KW-0489">Methyltransferase</keyword>
<keyword evidence="4 6" id="KW-0808">Transferase</keyword>
<protein>
    <submittedName>
        <fullName evidence="6">Cobalt-precorrin-6B C15-methyltransferase (Decarboxylating)</fullName>
        <ecNumber evidence="6">2.1.1.196</ecNumber>
    </submittedName>
</protein>
<evidence type="ECO:0000256" key="4">
    <source>
        <dbReference type="ARBA" id="ARBA00022679"/>
    </source>
</evidence>